<gene>
    <name evidence="1" type="primary">gpmA</name>
    <name evidence="1" type="ORF">GCM10007216_18780</name>
</gene>
<dbReference type="CDD" id="cd07067">
    <property type="entry name" value="HP_PGM_like"/>
    <property type="match status" value="1"/>
</dbReference>
<dbReference type="PANTHER" id="PTHR48100:SF1">
    <property type="entry name" value="HISTIDINE PHOSPHATASE FAMILY PROTEIN-RELATED"/>
    <property type="match status" value="1"/>
</dbReference>
<protein>
    <submittedName>
        <fullName evidence="1">Phosphoglycerate mutase</fullName>
    </submittedName>
</protein>
<accession>A0ABQ1P158</accession>
<evidence type="ECO:0000313" key="1">
    <source>
        <dbReference type="EMBL" id="GGC88271.1"/>
    </source>
</evidence>
<dbReference type="Gene3D" id="3.40.50.1240">
    <property type="entry name" value="Phosphoglycerate mutase-like"/>
    <property type="match status" value="1"/>
</dbReference>
<dbReference type="InterPro" id="IPR013078">
    <property type="entry name" value="His_Pase_superF_clade-1"/>
</dbReference>
<evidence type="ECO:0000313" key="2">
    <source>
        <dbReference type="Proteomes" id="UP000619534"/>
    </source>
</evidence>
<comment type="caution">
    <text evidence="1">The sequence shown here is derived from an EMBL/GenBank/DDBJ whole genome shotgun (WGS) entry which is preliminary data.</text>
</comment>
<dbReference type="RefSeq" id="WP_062446147.1">
    <property type="nucleotide sequence ID" value="NZ_BMCJ01000003.1"/>
</dbReference>
<dbReference type="SUPFAM" id="SSF53254">
    <property type="entry name" value="Phosphoglycerate mutase-like"/>
    <property type="match status" value="1"/>
</dbReference>
<reference evidence="2" key="1">
    <citation type="journal article" date="2019" name="Int. J. Syst. Evol. Microbiol.">
        <title>The Global Catalogue of Microorganisms (GCM) 10K type strain sequencing project: providing services to taxonomists for standard genome sequencing and annotation.</title>
        <authorList>
            <consortium name="The Broad Institute Genomics Platform"/>
            <consortium name="The Broad Institute Genome Sequencing Center for Infectious Disease"/>
            <person name="Wu L."/>
            <person name="Ma J."/>
        </authorList>
    </citation>
    <scope>NUCLEOTIDE SEQUENCE [LARGE SCALE GENOMIC DNA]</scope>
    <source>
        <strain evidence="2">CCM 7282</strain>
    </source>
</reference>
<dbReference type="SMART" id="SM00855">
    <property type="entry name" value="PGAM"/>
    <property type="match status" value="1"/>
</dbReference>
<proteinExistence type="predicted"/>
<name>A0ABQ1P158_9BACI</name>
<dbReference type="Proteomes" id="UP000619534">
    <property type="component" value="Unassembled WGS sequence"/>
</dbReference>
<organism evidence="1 2">
    <name type="scientific">Thalassobacillus devorans</name>
    <dbReference type="NCBI Taxonomy" id="279813"/>
    <lineage>
        <taxon>Bacteria</taxon>
        <taxon>Bacillati</taxon>
        <taxon>Bacillota</taxon>
        <taxon>Bacilli</taxon>
        <taxon>Bacillales</taxon>
        <taxon>Bacillaceae</taxon>
        <taxon>Thalassobacillus</taxon>
    </lineage>
</organism>
<sequence>MKKLYLIRHSATEGQHHDSPLTKKGIRQSQTLAHFLNQSAPEIDRVISSPFFRAVETIKPFAAQKGLTIEIDDRLQERILSKEPLDDFLDYLEKTFEDLDFKMPGGESSNEAKSRVLDLLKEIERDENHQGIALITHGNLMALLLQSFDVEIGFEQWKEISNPDVFLVQKQGGEYTVERIWKDPLAHPQNTE</sequence>
<dbReference type="InterPro" id="IPR029033">
    <property type="entry name" value="His_PPase_superfam"/>
</dbReference>
<dbReference type="PANTHER" id="PTHR48100">
    <property type="entry name" value="BROAD-SPECIFICITY PHOSPHATASE YOR283W-RELATED"/>
    <property type="match status" value="1"/>
</dbReference>
<dbReference type="Pfam" id="PF00300">
    <property type="entry name" value="His_Phos_1"/>
    <property type="match status" value="1"/>
</dbReference>
<dbReference type="InterPro" id="IPR050275">
    <property type="entry name" value="PGM_Phosphatase"/>
</dbReference>
<dbReference type="EMBL" id="BMCJ01000003">
    <property type="protein sequence ID" value="GGC88271.1"/>
    <property type="molecule type" value="Genomic_DNA"/>
</dbReference>
<keyword evidence="2" id="KW-1185">Reference proteome</keyword>